<name>A0AAN8XU96_HALRR</name>
<evidence type="ECO:0000313" key="4">
    <source>
        <dbReference type="EMBL" id="KAK7085964.1"/>
    </source>
</evidence>
<reference evidence="4 5" key="1">
    <citation type="submission" date="2023-11" db="EMBL/GenBank/DDBJ databases">
        <title>Halocaridina rubra genome assembly.</title>
        <authorList>
            <person name="Smith C."/>
        </authorList>
    </citation>
    <scope>NUCLEOTIDE SEQUENCE [LARGE SCALE GENOMIC DNA]</scope>
    <source>
        <strain evidence="4">EP-1</strain>
        <tissue evidence="4">Whole</tissue>
    </source>
</reference>
<dbReference type="AlphaFoldDB" id="A0AAN8XU96"/>
<dbReference type="Gene3D" id="3.10.20.90">
    <property type="entry name" value="Phosphatidylinositol 3-kinase Catalytic Subunit, Chain A, domain 1"/>
    <property type="match status" value="1"/>
</dbReference>
<keyword evidence="2" id="KW-0963">Cytoplasm</keyword>
<evidence type="ECO:0000313" key="5">
    <source>
        <dbReference type="Proteomes" id="UP001381693"/>
    </source>
</evidence>
<dbReference type="EMBL" id="JAXCGZ010000449">
    <property type="protein sequence ID" value="KAK7085964.1"/>
    <property type="molecule type" value="Genomic_DNA"/>
</dbReference>
<dbReference type="GO" id="GO:0031397">
    <property type="term" value="P:negative regulation of protein ubiquitination"/>
    <property type="evidence" value="ECO:0007669"/>
    <property type="project" value="TreeGrafter"/>
</dbReference>
<evidence type="ECO:0000256" key="2">
    <source>
        <dbReference type="ARBA" id="ARBA00022490"/>
    </source>
</evidence>
<organism evidence="4 5">
    <name type="scientific">Halocaridina rubra</name>
    <name type="common">Hawaiian red shrimp</name>
    <dbReference type="NCBI Taxonomy" id="373956"/>
    <lineage>
        <taxon>Eukaryota</taxon>
        <taxon>Metazoa</taxon>
        <taxon>Ecdysozoa</taxon>
        <taxon>Arthropoda</taxon>
        <taxon>Crustacea</taxon>
        <taxon>Multicrustacea</taxon>
        <taxon>Malacostraca</taxon>
        <taxon>Eumalacostraca</taxon>
        <taxon>Eucarida</taxon>
        <taxon>Decapoda</taxon>
        <taxon>Pleocyemata</taxon>
        <taxon>Caridea</taxon>
        <taxon>Atyoidea</taxon>
        <taxon>Atyidae</taxon>
        <taxon>Halocaridina</taxon>
    </lineage>
</organism>
<dbReference type="GO" id="GO:0005634">
    <property type="term" value="C:nucleus"/>
    <property type="evidence" value="ECO:0007669"/>
    <property type="project" value="TreeGrafter"/>
</dbReference>
<protein>
    <submittedName>
        <fullName evidence="4">UBX domain-containing protein 1</fullName>
    </submittedName>
</protein>
<sequence length="74" mass="8171">IRLPTGTPLVQEFKAKESLSAVRLWIGINRQDGLPADAPFKLSMTFPRKTFTEEDMEKPLDALGLVPSAVLMVS</sequence>
<dbReference type="GO" id="GO:0036435">
    <property type="term" value="F:K48-linked polyubiquitin modification-dependent protein binding"/>
    <property type="evidence" value="ECO:0007669"/>
    <property type="project" value="TreeGrafter"/>
</dbReference>
<proteinExistence type="predicted"/>
<dbReference type="GO" id="GO:0005737">
    <property type="term" value="C:cytoplasm"/>
    <property type="evidence" value="ECO:0007669"/>
    <property type="project" value="UniProtKB-SubCell"/>
</dbReference>
<accession>A0AAN8XU96</accession>
<dbReference type="PANTHER" id="PTHR46340">
    <property type="entry name" value="UBX DOMAIN-CONTAINING PROTEIN 1"/>
    <property type="match status" value="1"/>
</dbReference>
<evidence type="ECO:0000259" key="3">
    <source>
        <dbReference type="PROSITE" id="PS50033"/>
    </source>
</evidence>
<dbReference type="Pfam" id="PF00789">
    <property type="entry name" value="UBX"/>
    <property type="match status" value="1"/>
</dbReference>
<feature type="non-terminal residue" evidence="4">
    <location>
        <position position="1"/>
    </location>
</feature>
<dbReference type="GO" id="GO:1903094">
    <property type="term" value="P:negative regulation of protein K48-linked deubiquitination"/>
    <property type="evidence" value="ECO:0007669"/>
    <property type="project" value="TreeGrafter"/>
</dbReference>
<gene>
    <name evidence="4" type="primary">UBXN1</name>
    <name evidence="4" type="ORF">SK128_021577</name>
</gene>
<dbReference type="SUPFAM" id="SSF54236">
    <property type="entry name" value="Ubiquitin-like"/>
    <property type="match status" value="1"/>
</dbReference>
<dbReference type="PROSITE" id="PS50033">
    <property type="entry name" value="UBX"/>
    <property type="match status" value="1"/>
</dbReference>
<dbReference type="PANTHER" id="PTHR46340:SF1">
    <property type="entry name" value="UBX DOMAIN-CONTAINING PROTEIN 1"/>
    <property type="match status" value="1"/>
</dbReference>
<comment type="subcellular location">
    <subcellularLocation>
        <location evidence="1">Cytoplasm</location>
    </subcellularLocation>
</comment>
<dbReference type="SMART" id="SM00166">
    <property type="entry name" value="UBX"/>
    <property type="match status" value="1"/>
</dbReference>
<feature type="domain" description="UBX" evidence="3">
    <location>
        <begin position="1"/>
        <end position="73"/>
    </location>
</feature>
<dbReference type="InterPro" id="IPR029071">
    <property type="entry name" value="Ubiquitin-like_domsf"/>
</dbReference>
<comment type="caution">
    <text evidence="4">The sequence shown here is derived from an EMBL/GenBank/DDBJ whole genome shotgun (WGS) entry which is preliminary data.</text>
</comment>
<dbReference type="GO" id="GO:0032435">
    <property type="term" value="P:negative regulation of proteasomal ubiquitin-dependent protein catabolic process"/>
    <property type="evidence" value="ECO:0007669"/>
    <property type="project" value="TreeGrafter"/>
</dbReference>
<dbReference type="InterPro" id="IPR001012">
    <property type="entry name" value="UBX_dom"/>
</dbReference>
<evidence type="ECO:0000256" key="1">
    <source>
        <dbReference type="ARBA" id="ARBA00004496"/>
    </source>
</evidence>
<dbReference type="Proteomes" id="UP001381693">
    <property type="component" value="Unassembled WGS sequence"/>
</dbReference>
<keyword evidence="5" id="KW-1185">Reference proteome</keyword>